<evidence type="ECO:0000313" key="2">
    <source>
        <dbReference type="EMBL" id="SEJ03370.1"/>
    </source>
</evidence>
<evidence type="ECO:0000313" key="3">
    <source>
        <dbReference type="Proteomes" id="UP000199379"/>
    </source>
</evidence>
<dbReference type="RefSeq" id="WP_092363511.1">
    <property type="nucleotide sequence ID" value="NZ_BMGV01000003.1"/>
</dbReference>
<gene>
    <name evidence="2" type="ORF">SAMN05444007_103175</name>
</gene>
<proteinExistence type="predicted"/>
<feature type="coiled-coil region" evidence="1">
    <location>
        <begin position="287"/>
        <end position="314"/>
    </location>
</feature>
<protein>
    <submittedName>
        <fullName evidence="2">Uncharacterized protein</fullName>
    </submittedName>
</protein>
<dbReference type="EMBL" id="FNYD01000003">
    <property type="protein sequence ID" value="SEJ03370.1"/>
    <property type="molecule type" value="Genomic_DNA"/>
</dbReference>
<dbReference type="OrthoDB" id="9834524at2"/>
<sequence>MPTVEINGQLVTLTDGEARNLVRRLIRQTRLHVWNSPKFRFEQHYQNWSYHNRGHAVNLFLWVVETVGSATLPAASRANRLNSQKQRLERMLNPSGILNFYNQFARWQRDAARFARDMNTYMDRVRSGTTSTVRVLEITRDGSFLTLQACAALLSGGATAGASAAVAGGTGAGTALIQAAASSFIINEMENSATRLGRAMAGETVTVDETVEDVVNNALDSVADGMLGAIVGKFMGPLSDEITDAAERQIRRGNLLGGVSGQLTADQINGAVQDSIDQFIGRRPSDVRAMLREIQSARNKRAAAQAARERLMRNRAFRQVLERNLQARARRGG</sequence>
<evidence type="ECO:0000256" key="1">
    <source>
        <dbReference type="SAM" id="Coils"/>
    </source>
</evidence>
<keyword evidence="3" id="KW-1185">Reference proteome</keyword>
<dbReference type="AlphaFoldDB" id="A0A1H6VRU5"/>
<reference evidence="2 3" key="1">
    <citation type="submission" date="2016-10" db="EMBL/GenBank/DDBJ databases">
        <authorList>
            <person name="de Groot N.N."/>
        </authorList>
    </citation>
    <scope>NUCLEOTIDE SEQUENCE [LARGE SCALE GENOMIC DNA]</scope>
    <source>
        <strain evidence="2 3">DSM 29340</strain>
    </source>
</reference>
<keyword evidence="1" id="KW-0175">Coiled coil</keyword>
<name>A0A1H6VRU5_9RHOB</name>
<accession>A0A1H6VRU5</accession>
<dbReference type="Proteomes" id="UP000199379">
    <property type="component" value="Unassembled WGS sequence"/>
</dbReference>
<organism evidence="2 3">
    <name type="scientific">Cribrihabitans marinus</name>
    <dbReference type="NCBI Taxonomy" id="1227549"/>
    <lineage>
        <taxon>Bacteria</taxon>
        <taxon>Pseudomonadati</taxon>
        <taxon>Pseudomonadota</taxon>
        <taxon>Alphaproteobacteria</taxon>
        <taxon>Rhodobacterales</taxon>
        <taxon>Paracoccaceae</taxon>
        <taxon>Cribrihabitans</taxon>
    </lineage>
</organism>